<feature type="transmembrane region" description="Helical" evidence="5">
    <location>
        <begin position="48"/>
        <end position="74"/>
    </location>
</feature>
<evidence type="ECO:0000313" key="9">
    <source>
        <dbReference type="Proteomes" id="UP000677126"/>
    </source>
</evidence>
<feature type="domain" description="DUF5935" evidence="7">
    <location>
        <begin position="12"/>
        <end position="203"/>
    </location>
</feature>
<evidence type="ECO:0000259" key="7">
    <source>
        <dbReference type="Pfam" id="PF19358"/>
    </source>
</evidence>
<feature type="transmembrane region" description="Helical" evidence="5">
    <location>
        <begin position="409"/>
        <end position="432"/>
    </location>
</feature>
<comment type="subcellular location">
    <subcellularLocation>
        <location evidence="1">Membrane</location>
        <topology evidence="1">Multi-pass membrane protein</topology>
    </subcellularLocation>
</comment>
<keyword evidence="8" id="KW-0436">Ligase</keyword>
<feature type="transmembrane region" description="Helical" evidence="5">
    <location>
        <begin position="253"/>
        <end position="270"/>
    </location>
</feature>
<keyword evidence="3 5" id="KW-1133">Transmembrane helix</keyword>
<accession>A0ABX8E702</accession>
<keyword evidence="2 5" id="KW-0812">Transmembrane</keyword>
<evidence type="ECO:0000256" key="4">
    <source>
        <dbReference type="ARBA" id="ARBA00023136"/>
    </source>
</evidence>
<dbReference type="GO" id="GO:0016874">
    <property type="term" value="F:ligase activity"/>
    <property type="evidence" value="ECO:0007669"/>
    <property type="project" value="UniProtKB-KW"/>
</dbReference>
<protein>
    <submittedName>
        <fullName evidence="8">O-glycosylation ligase, exosortase A system-associated</fullName>
    </submittedName>
</protein>
<dbReference type="EMBL" id="CP054856">
    <property type="protein sequence ID" value="QVM84364.1"/>
    <property type="molecule type" value="Genomic_DNA"/>
</dbReference>
<evidence type="ECO:0000259" key="6">
    <source>
        <dbReference type="Pfam" id="PF04932"/>
    </source>
</evidence>
<feature type="transmembrane region" description="Helical" evidence="5">
    <location>
        <begin position="86"/>
        <end position="103"/>
    </location>
</feature>
<dbReference type="InterPro" id="IPR051533">
    <property type="entry name" value="WaaL-like"/>
</dbReference>
<evidence type="ECO:0000256" key="5">
    <source>
        <dbReference type="SAM" id="Phobius"/>
    </source>
</evidence>
<evidence type="ECO:0000256" key="2">
    <source>
        <dbReference type="ARBA" id="ARBA00022692"/>
    </source>
</evidence>
<dbReference type="InterPro" id="IPR017528">
    <property type="entry name" value="CHP03097O-antigen_lig-rel"/>
</dbReference>
<keyword evidence="4 5" id="KW-0472">Membrane</keyword>
<dbReference type="Proteomes" id="UP000677126">
    <property type="component" value="Chromosome"/>
</dbReference>
<gene>
    <name evidence="8" type="ORF">HT578_12290</name>
</gene>
<feature type="transmembrane region" description="Helical" evidence="5">
    <location>
        <begin position="138"/>
        <end position="156"/>
    </location>
</feature>
<organism evidence="8 9">
    <name type="scientific">Novosphingobium decolorationis</name>
    <dbReference type="NCBI Taxonomy" id="2698673"/>
    <lineage>
        <taxon>Bacteria</taxon>
        <taxon>Pseudomonadati</taxon>
        <taxon>Pseudomonadota</taxon>
        <taxon>Alphaproteobacteria</taxon>
        <taxon>Sphingomonadales</taxon>
        <taxon>Sphingomonadaceae</taxon>
        <taxon>Novosphingobium</taxon>
    </lineage>
</organism>
<feature type="transmembrane region" description="Helical" evidence="5">
    <location>
        <begin position="211"/>
        <end position="227"/>
    </location>
</feature>
<dbReference type="InterPro" id="IPR007016">
    <property type="entry name" value="O-antigen_ligase-rel_domated"/>
</dbReference>
<evidence type="ECO:0000256" key="1">
    <source>
        <dbReference type="ARBA" id="ARBA00004141"/>
    </source>
</evidence>
<evidence type="ECO:0000256" key="3">
    <source>
        <dbReference type="ARBA" id="ARBA00022989"/>
    </source>
</evidence>
<reference evidence="8 9" key="1">
    <citation type="journal article" date="2021" name="Int. J. Syst. Evol. Microbiol.">
        <title>Novosphingobium decolorationis sp. nov., an aniline blue-decolourizing bacterium isolated from East Pacific sediment.</title>
        <authorList>
            <person name="Chen X."/>
            <person name="Dong B."/>
            <person name="Chen T."/>
            <person name="Ren N."/>
            <person name="Wang J."/>
            <person name="Xu Y."/>
            <person name="Yang J."/>
            <person name="Zhu S."/>
            <person name="Chen J."/>
        </authorList>
    </citation>
    <scope>NUCLEOTIDE SEQUENCE [LARGE SCALE GENOMIC DNA]</scope>
    <source>
        <strain evidence="8 9">502str22</strain>
    </source>
</reference>
<feature type="transmembrane region" description="Helical" evidence="5">
    <location>
        <begin position="176"/>
        <end position="199"/>
    </location>
</feature>
<evidence type="ECO:0000313" key="8">
    <source>
        <dbReference type="EMBL" id="QVM84364.1"/>
    </source>
</evidence>
<proteinExistence type="predicted"/>
<feature type="transmembrane region" description="Helical" evidence="5">
    <location>
        <begin position="115"/>
        <end position="131"/>
    </location>
</feature>
<dbReference type="PANTHER" id="PTHR37422:SF13">
    <property type="entry name" value="LIPOPOLYSACCHARIDE BIOSYNTHESIS PROTEIN PA4999-RELATED"/>
    <property type="match status" value="1"/>
</dbReference>
<keyword evidence="9" id="KW-1185">Reference proteome</keyword>
<feature type="domain" description="O-antigen ligase-related" evidence="6">
    <location>
        <begin position="218"/>
        <end position="369"/>
    </location>
</feature>
<dbReference type="Pfam" id="PF04932">
    <property type="entry name" value="Wzy_C"/>
    <property type="match status" value="1"/>
</dbReference>
<feature type="transmembrane region" description="Helical" evidence="5">
    <location>
        <begin position="12"/>
        <end position="28"/>
    </location>
</feature>
<dbReference type="NCBIfam" id="TIGR03097">
    <property type="entry name" value="PEP_O_lig_1"/>
    <property type="match status" value="1"/>
</dbReference>
<dbReference type="InterPro" id="IPR045979">
    <property type="entry name" value="DUF5935"/>
</dbReference>
<sequence length="469" mass="52344">MRARRARERPVLNLAFTGFFVALLLAGLRRPFLWVLCYLYIDIVAPQIISWGFLSVIPTSLIAFVAAFGGWLALDGKEGTRFTWRQGVMLALLTYCAMTTLRADYPLPALEKWSWVWKALVFAIFLPLTLRTRLRIEAAALVMVLAASALIIDGGIKTALGGGGYGTLRIFVENNTGLYEGSILSCVAIAIIPIILWLARHSTIFPSDWRAWTFAVALIFACCLIPVGTQARTGLVCLAALCILYLRTARHRVLILAGMTLVAFAAIPFLPQSFVARMNTIENHEADQSAGTRLGVWKWTWDYVRENPLGGGFEAYLASRVEYDTVVHDTSGDVTTVRREHVVETGRAYHSSYFEMLGEQGYPGLFLWLLLQASGLWQMEALRRRYRKRSAPEEAWVAPLANALQLSQVSYLVGSLFVGIAFQPFILMVIGLQCGLWSYLGRVGTSQVKADRAKPRARVERKMKVRPLT</sequence>
<name>A0ABX8E702_9SPHN</name>
<dbReference type="PANTHER" id="PTHR37422">
    <property type="entry name" value="TEICHURONIC ACID BIOSYNTHESIS PROTEIN TUAE"/>
    <property type="match status" value="1"/>
</dbReference>
<dbReference type="Pfam" id="PF19358">
    <property type="entry name" value="DUF5935"/>
    <property type="match status" value="1"/>
</dbReference>